<gene>
    <name evidence="3" type="ORF">Fcan01_28559</name>
</gene>
<feature type="transmembrane region" description="Helical" evidence="1">
    <location>
        <begin position="711"/>
        <end position="732"/>
    </location>
</feature>
<evidence type="ECO:0000313" key="3">
    <source>
        <dbReference type="EMBL" id="OXA36676.1"/>
    </source>
</evidence>
<reference evidence="3 4" key="1">
    <citation type="submission" date="2015-12" db="EMBL/GenBank/DDBJ databases">
        <title>The genome of Folsomia candida.</title>
        <authorList>
            <person name="Faddeeva A."/>
            <person name="Derks M.F."/>
            <person name="Anvar Y."/>
            <person name="Smit S."/>
            <person name="Van Straalen N."/>
            <person name="Roelofs D."/>
        </authorList>
    </citation>
    <scope>NUCLEOTIDE SEQUENCE [LARGE SCALE GENOMIC DNA]</scope>
    <source>
        <strain evidence="3 4">VU population</strain>
        <tissue evidence="3">Whole body</tissue>
    </source>
</reference>
<keyword evidence="1" id="KW-0812">Transmembrane</keyword>
<proteinExistence type="predicted"/>
<dbReference type="EMBL" id="LNIX01000080">
    <property type="protein sequence ID" value="OXA36676.1"/>
    <property type="molecule type" value="Genomic_DNA"/>
</dbReference>
<dbReference type="AlphaFoldDB" id="A0A226CXB1"/>
<evidence type="ECO:0000256" key="1">
    <source>
        <dbReference type="SAM" id="Phobius"/>
    </source>
</evidence>
<keyword evidence="1" id="KW-0472">Membrane</keyword>
<feature type="transmembrane region" description="Helical" evidence="1">
    <location>
        <begin position="486"/>
        <end position="508"/>
    </location>
</feature>
<keyword evidence="4" id="KW-1185">Reference proteome</keyword>
<name>A0A226CXB1_FOLCA</name>
<feature type="transmembrane region" description="Helical" evidence="1">
    <location>
        <begin position="358"/>
        <end position="376"/>
    </location>
</feature>
<organism evidence="3 4">
    <name type="scientific">Folsomia candida</name>
    <name type="common">Springtail</name>
    <dbReference type="NCBI Taxonomy" id="158441"/>
    <lineage>
        <taxon>Eukaryota</taxon>
        <taxon>Metazoa</taxon>
        <taxon>Ecdysozoa</taxon>
        <taxon>Arthropoda</taxon>
        <taxon>Hexapoda</taxon>
        <taxon>Collembola</taxon>
        <taxon>Entomobryomorpha</taxon>
        <taxon>Isotomoidea</taxon>
        <taxon>Isotomidae</taxon>
        <taxon>Proisotominae</taxon>
        <taxon>Folsomia</taxon>
    </lineage>
</organism>
<keyword evidence="1" id="KW-1133">Transmembrane helix</keyword>
<accession>A0A226CXB1</accession>
<keyword evidence="2" id="KW-0732">Signal</keyword>
<feature type="chain" id="PRO_5012013860" evidence="2">
    <location>
        <begin position="26"/>
        <end position="819"/>
    </location>
</feature>
<evidence type="ECO:0000256" key="2">
    <source>
        <dbReference type="SAM" id="SignalP"/>
    </source>
</evidence>
<feature type="transmembrane region" description="Helical" evidence="1">
    <location>
        <begin position="413"/>
        <end position="434"/>
    </location>
</feature>
<evidence type="ECO:0000313" key="4">
    <source>
        <dbReference type="Proteomes" id="UP000198287"/>
    </source>
</evidence>
<comment type="caution">
    <text evidence="3">The sequence shown here is derived from an EMBL/GenBank/DDBJ whole genome shotgun (WGS) entry which is preliminary data.</text>
</comment>
<sequence>MSMVNSASSRLLLVSILSILCRCDSYSNKNYSGNLDIIHLRDYILAFEHCTTMVFTTEEVSLAPTSTRQSPIILYVYNTSISLMTGESIPEKFSMIRRRNSRPHCWATISILPERAGLFNFLFGRFFFDLPNYISLWQSHYFIIVTEVKDHVVIYFSKYQDFLPLHRLTEILLVDVTKGDNLLLTFEYFNAYHADKPNSRIKHSEVWYHIMCVSADCFDHIVRLGKNTSRLNKYFWTTKEMFDKYISLLRQVRLSEMILRNNSQSILYARETYKRIADVFSFHDFLIYLVLQDVLTFGHAGQRAHTLFPIGPPGFFYGKRFAFLMDGVQKYGFVSCYGLGQTPGILGTLSSPFDVTSWRYLGICMITVVLILTSILRRSTFDGLFLVVGLTLENSATLSVQEARPKVVGHTTFGVSTLVAIWSMLVGIILTNYYKTWFTMEMIVPTVYVSPWKNILDEDIRIFMPFETLLGNAFRILPSGDFYRYYYFYAAILNYCYLIIGNSSNLSIHGSERKIAHKLFFKLLPHFGMDDKLRDVQNGTFSVVGNEIPFFSKSSLLDYPIQPVEYDDQDGYGVLKALRACGKVALMDTEENILAIKKYLNYHHQDVTYVSGAAGSFFSDFRGWTMPQVRNNYVEERLNVFITSGILTRWKSLYNSWQPINPLARFANRTGRNVAAVSRIEYSSKVTTGFYALVLTRKENGYKMSYRLNKVSTFAAHVYTILSIILKILFVFNNIDPLLYFLHVVPLSSCSGSRLPIKRLIILISWPESYRLIKYITIAFGKFGQQKLLKFKRKALILMNGLQHFHGYCSTLPLSPCSE</sequence>
<dbReference type="Proteomes" id="UP000198287">
    <property type="component" value="Unassembled WGS sequence"/>
</dbReference>
<protein>
    <submittedName>
        <fullName evidence="3">Uncharacterized protein</fullName>
    </submittedName>
</protein>
<feature type="signal peptide" evidence="2">
    <location>
        <begin position="1"/>
        <end position="25"/>
    </location>
</feature>